<accession>A0A0J7BAU5</accession>
<sequence length="245" mass="26688">MSANCGLHGSCRRVEGFDPRSGCRSPPGPSSAHHVLGADQPPTSTKKHAGRLTDSTLNNALLLSTILLDCSRKAGDLLLAIKYFNLSVKASACCLLNKYKQPVGLLSVFAIMKEESSDGFASVSHFWASLDMRYIHIPGFRCSLFNDEDARSSSCPIAFRSSPELFTVRKPRNIVLVPLFSGDALSGFLCRATLSSYLSTYAGPKHVGPGDAIKDARYLRRVHEKEAATIVAEWVQDNGDRTRPT</sequence>
<proteinExistence type="predicted"/>
<dbReference type="EMBL" id="DS028097">
    <property type="protein sequence ID" value="KMP07187.1"/>
    <property type="molecule type" value="Genomic_DNA"/>
</dbReference>
<gene>
    <name evidence="2" type="ORF">CIRG_06867</name>
</gene>
<evidence type="ECO:0000313" key="2">
    <source>
        <dbReference type="EMBL" id="KMP07187.1"/>
    </source>
</evidence>
<dbReference type="AlphaFoldDB" id="A0A0J7BAU5"/>
<reference evidence="3" key="1">
    <citation type="journal article" date="2010" name="Genome Res.">
        <title>Population genomic sequencing of Coccidioides fungi reveals recent hybridization and transposon control.</title>
        <authorList>
            <person name="Neafsey D.E."/>
            <person name="Barker B.M."/>
            <person name="Sharpton T.J."/>
            <person name="Stajich J.E."/>
            <person name="Park D.J."/>
            <person name="Whiston E."/>
            <person name="Hung C.-Y."/>
            <person name="McMahan C."/>
            <person name="White J."/>
            <person name="Sykes S."/>
            <person name="Heiman D."/>
            <person name="Young S."/>
            <person name="Zeng Q."/>
            <person name="Abouelleil A."/>
            <person name="Aftuck L."/>
            <person name="Bessette D."/>
            <person name="Brown A."/>
            <person name="FitzGerald M."/>
            <person name="Lui A."/>
            <person name="Macdonald J.P."/>
            <person name="Priest M."/>
            <person name="Orbach M.J."/>
            <person name="Galgiani J.N."/>
            <person name="Kirkland T.N."/>
            <person name="Cole G.T."/>
            <person name="Birren B.W."/>
            <person name="Henn M.R."/>
            <person name="Taylor J.W."/>
            <person name="Rounsley S.D."/>
        </authorList>
    </citation>
    <scope>NUCLEOTIDE SEQUENCE [LARGE SCALE GENOMIC DNA]</scope>
    <source>
        <strain evidence="3">RMSCC 2394</strain>
    </source>
</reference>
<feature type="region of interest" description="Disordered" evidence="1">
    <location>
        <begin position="17"/>
        <end position="50"/>
    </location>
</feature>
<protein>
    <submittedName>
        <fullName evidence="2">Uncharacterized protein</fullName>
    </submittedName>
</protein>
<evidence type="ECO:0000256" key="1">
    <source>
        <dbReference type="SAM" id="MobiDB-lite"/>
    </source>
</evidence>
<name>A0A0J7BAU5_COCIT</name>
<organism evidence="2 3">
    <name type="scientific">Coccidioides immitis RMSCC 2394</name>
    <dbReference type="NCBI Taxonomy" id="404692"/>
    <lineage>
        <taxon>Eukaryota</taxon>
        <taxon>Fungi</taxon>
        <taxon>Dikarya</taxon>
        <taxon>Ascomycota</taxon>
        <taxon>Pezizomycotina</taxon>
        <taxon>Eurotiomycetes</taxon>
        <taxon>Eurotiomycetidae</taxon>
        <taxon>Onygenales</taxon>
        <taxon>Onygenaceae</taxon>
        <taxon>Coccidioides</taxon>
    </lineage>
</organism>
<evidence type="ECO:0000313" key="3">
    <source>
        <dbReference type="Proteomes" id="UP000054565"/>
    </source>
</evidence>
<dbReference type="Proteomes" id="UP000054565">
    <property type="component" value="Unassembled WGS sequence"/>
</dbReference>